<comment type="similarity">
    <text evidence="1">Belongs to the methyltransferase superfamily. LaeA methyltransferase family.</text>
</comment>
<gene>
    <name evidence="2" type="ORF">QBC38DRAFT_350250</name>
</gene>
<dbReference type="PANTHER" id="PTHR43591:SF24">
    <property type="entry name" value="2-METHOXY-6-POLYPRENYL-1,4-BENZOQUINOL METHYLASE, MITOCHONDRIAL"/>
    <property type="match status" value="1"/>
</dbReference>
<keyword evidence="2" id="KW-0808">Transferase</keyword>
<dbReference type="Proteomes" id="UP001301958">
    <property type="component" value="Unassembled WGS sequence"/>
</dbReference>
<accession>A0AAN7BIL9</accession>
<sequence>PNTSAESARLKIQHELSLIDANGALHLAPLPDHLLHVADIGSGTGIWAKEFGSLHPQTQVLGIDLSFPPDFSSTAPSNAKFAVGNIQEPWPIPAGLKFDFIHGRQILINLPDPKAALRHVYNNLRPGGIVEFREWTRLGCQTTQGGRSTPPPLIIEWVQRVAGSARIINGCNLGFTGQMEQAIEEVGFLDIHVQNTEFPIGGWLMGEDEKDYERQKKLDKLARKMWQSGMPNMARSMFIKAFGWTEEEAVEFAERVMEDL</sequence>
<dbReference type="CDD" id="cd02440">
    <property type="entry name" value="AdoMet_MTases"/>
    <property type="match status" value="1"/>
</dbReference>
<keyword evidence="3" id="KW-1185">Reference proteome</keyword>
<dbReference type="GO" id="GO:0032259">
    <property type="term" value="P:methylation"/>
    <property type="evidence" value="ECO:0007669"/>
    <property type="project" value="UniProtKB-KW"/>
</dbReference>
<feature type="non-terminal residue" evidence="2">
    <location>
        <position position="1"/>
    </location>
</feature>
<reference evidence="2" key="1">
    <citation type="journal article" date="2023" name="Mol. Phylogenet. Evol.">
        <title>Genome-scale phylogeny and comparative genomics of the fungal order Sordariales.</title>
        <authorList>
            <person name="Hensen N."/>
            <person name="Bonometti L."/>
            <person name="Westerberg I."/>
            <person name="Brannstrom I.O."/>
            <person name="Guillou S."/>
            <person name="Cros-Aarteil S."/>
            <person name="Calhoun S."/>
            <person name="Haridas S."/>
            <person name="Kuo A."/>
            <person name="Mondo S."/>
            <person name="Pangilinan J."/>
            <person name="Riley R."/>
            <person name="LaButti K."/>
            <person name="Andreopoulos B."/>
            <person name="Lipzen A."/>
            <person name="Chen C."/>
            <person name="Yan M."/>
            <person name="Daum C."/>
            <person name="Ng V."/>
            <person name="Clum A."/>
            <person name="Steindorff A."/>
            <person name="Ohm R.A."/>
            <person name="Martin F."/>
            <person name="Silar P."/>
            <person name="Natvig D.O."/>
            <person name="Lalanne C."/>
            <person name="Gautier V."/>
            <person name="Ament-Velasquez S.L."/>
            <person name="Kruys A."/>
            <person name="Hutchinson M.I."/>
            <person name="Powell A.J."/>
            <person name="Barry K."/>
            <person name="Miller A.N."/>
            <person name="Grigoriev I.V."/>
            <person name="Debuchy R."/>
            <person name="Gladieux P."/>
            <person name="Hiltunen Thoren M."/>
            <person name="Johannesson H."/>
        </authorList>
    </citation>
    <scope>NUCLEOTIDE SEQUENCE</scope>
    <source>
        <strain evidence="2">CBS 990.96</strain>
    </source>
</reference>
<reference evidence="2" key="2">
    <citation type="submission" date="2023-05" db="EMBL/GenBank/DDBJ databases">
        <authorList>
            <consortium name="Lawrence Berkeley National Laboratory"/>
            <person name="Steindorff A."/>
            <person name="Hensen N."/>
            <person name="Bonometti L."/>
            <person name="Westerberg I."/>
            <person name="Brannstrom I.O."/>
            <person name="Guillou S."/>
            <person name="Cros-Aarteil S."/>
            <person name="Calhoun S."/>
            <person name="Haridas S."/>
            <person name="Kuo A."/>
            <person name="Mondo S."/>
            <person name="Pangilinan J."/>
            <person name="Riley R."/>
            <person name="Labutti K."/>
            <person name="Andreopoulos B."/>
            <person name="Lipzen A."/>
            <person name="Chen C."/>
            <person name="Yanf M."/>
            <person name="Daum C."/>
            <person name="Ng V."/>
            <person name="Clum A."/>
            <person name="Ohm R."/>
            <person name="Martin F."/>
            <person name="Silar P."/>
            <person name="Natvig D."/>
            <person name="Lalanne C."/>
            <person name="Gautier V."/>
            <person name="Ament-Velasquez S.L."/>
            <person name="Kruys A."/>
            <person name="Hutchinson M.I."/>
            <person name="Powell A.J."/>
            <person name="Barry K."/>
            <person name="Miller A.N."/>
            <person name="Grigoriev I.V."/>
            <person name="Debuchy R."/>
            <person name="Gladieux P."/>
            <person name="Thoren M.H."/>
            <person name="Johannesson H."/>
        </authorList>
    </citation>
    <scope>NUCLEOTIDE SEQUENCE</scope>
    <source>
        <strain evidence="2">CBS 990.96</strain>
    </source>
</reference>
<feature type="non-terminal residue" evidence="2">
    <location>
        <position position="260"/>
    </location>
</feature>
<dbReference type="GO" id="GO:0008168">
    <property type="term" value="F:methyltransferase activity"/>
    <property type="evidence" value="ECO:0007669"/>
    <property type="project" value="UniProtKB-KW"/>
</dbReference>
<keyword evidence="2" id="KW-0489">Methyltransferase</keyword>
<dbReference type="Pfam" id="PF13489">
    <property type="entry name" value="Methyltransf_23"/>
    <property type="match status" value="1"/>
</dbReference>
<name>A0AAN7BIL9_9PEZI</name>
<comment type="caution">
    <text evidence="2">The sequence shown here is derived from an EMBL/GenBank/DDBJ whole genome shotgun (WGS) entry which is preliminary data.</text>
</comment>
<dbReference type="SUPFAM" id="SSF53335">
    <property type="entry name" value="S-adenosyl-L-methionine-dependent methyltransferases"/>
    <property type="match status" value="1"/>
</dbReference>
<organism evidence="2 3">
    <name type="scientific">Podospora fimiseda</name>
    <dbReference type="NCBI Taxonomy" id="252190"/>
    <lineage>
        <taxon>Eukaryota</taxon>
        <taxon>Fungi</taxon>
        <taxon>Dikarya</taxon>
        <taxon>Ascomycota</taxon>
        <taxon>Pezizomycotina</taxon>
        <taxon>Sordariomycetes</taxon>
        <taxon>Sordariomycetidae</taxon>
        <taxon>Sordariales</taxon>
        <taxon>Podosporaceae</taxon>
        <taxon>Podospora</taxon>
    </lineage>
</organism>
<protein>
    <submittedName>
        <fullName evidence="2">S-adenosyl-L-methionine-dependent methyltransferase</fullName>
    </submittedName>
</protein>
<evidence type="ECO:0000256" key="1">
    <source>
        <dbReference type="ARBA" id="ARBA00038158"/>
    </source>
</evidence>
<evidence type="ECO:0000313" key="3">
    <source>
        <dbReference type="Proteomes" id="UP001301958"/>
    </source>
</evidence>
<dbReference type="Gene3D" id="3.40.50.150">
    <property type="entry name" value="Vaccinia Virus protein VP39"/>
    <property type="match status" value="1"/>
</dbReference>
<dbReference type="InterPro" id="IPR029063">
    <property type="entry name" value="SAM-dependent_MTases_sf"/>
</dbReference>
<proteinExistence type="inferred from homology"/>
<evidence type="ECO:0000313" key="2">
    <source>
        <dbReference type="EMBL" id="KAK4223927.1"/>
    </source>
</evidence>
<dbReference type="PANTHER" id="PTHR43591">
    <property type="entry name" value="METHYLTRANSFERASE"/>
    <property type="match status" value="1"/>
</dbReference>
<dbReference type="EMBL" id="MU865409">
    <property type="protein sequence ID" value="KAK4223927.1"/>
    <property type="molecule type" value="Genomic_DNA"/>
</dbReference>
<dbReference type="AlphaFoldDB" id="A0AAN7BIL9"/>